<dbReference type="SUPFAM" id="SSF52172">
    <property type="entry name" value="CheY-like"/>
    <property type="match status" value="1"/>
</dbReference>
<feature type="modified residue" description="4-aspartylphosphate" evidence="6">
    <location>
        <position position="735"/>
    </location>
</feature>
<dbReference type="PANTHER" id="PTHR43047">
    <property type="entry name" value="TWO-COMPONENT HISTIDINE PROTEIN KINASE"/>
    <property type="match status" value="1"/>
</dbReference>
<dbReference type="CDD" id="cd17546">
    <property type="entry name" value="REC_hyHK_CKI1_RcsC-like"/>
    <property type="match status" value="1"/>
</dbReference>
<dbReference type="GO" id="GO:0005886">
    <property type="term" value="C:plasma membrane"/>
    <property type="evidence" value="ECO:0007669"/>
    <property type="project" value="TreeGrafter"/>
</dbReference>
<comment type="catalytic activity">
    <reaction evidence="1">
        <text>ATP + protein L-histidine = ADP + protein N-phospho-L-histidine.</text>
        <dbReference type="EC" id="2.7.13.3"/>
    </reaction>
</comment>
<keyword evidence="4" id="KW-0808">Transferase</keyword>
<dbReference type="Gene3D" id="1.10.287.130">
    <property type="match status" value="1"/>
</dbReference>
<dbReference type="SUPFAM" id="SSF47384">
    <property type="entry name" value="Homodimeric domain of signal transducing histidine kinase"/>
    <property type="match status" value="1"/>
</dbReference>
<evidence type="ECO:0000256" key="6">
    <source>
        <dbReference type="PROSITE-ProRule" id="PRU00169"/>
    </source>
</evidence>
<dbReference type="SUPFAM" id="SSF55874">
    <property type="entry name" value="ATPase domain of HSP90 chaperone/DNA topoisomerase II/histidine kinase"/>
    <property type="match status" value="1"/>
</dbReference>
<dbReference type="InterPro" id="IPR011006">
    <property type="entry name" value="CheY-like_superfamily"/>
</dbReference>
<dbReference type="Pfam" id="PF02518">
    <property type="entry name" value="HATPase_c"/>
    <property type="match status" value="1"/>
</dbReference>
<dbReference type="GO" id="GO:0009927">
    <property type="term" value="F:histidine phosphotransfer kinase activity"/>
    <property type="evidence" value="ECO:0007669"/>
    <property type="project" value="TreeGrafter"/>
</dbReference>
<reference evidence="10" key="1">
    <citation type="submission" date="2016-10" db="EMBL/GenBank/DDBJ databases">
        <authorList>
            <person name="Jeantristanb JTB J.-T."/>
            <person name="Ricardo R."/>
        </authorList>
    </citation>
    <scope>NUCLEOTIDE SEQUENCE [LARGE SCALE GENOMIC DNA]</scope>
</reference>
<evidence type="ECO:0000259" key="8">
    <source>
        <dbReference type="PROSITE" id="PS50110"/>
    </source>
</evidence>
<keyword evidence="10" id="KW-1185">Reference proteome</keyword>
<feature type="domain" description="Response regulatory" evidence="8">
    <location>
        <begin position="683"/>
        <end position="803"/>
    </location>
</feature>
<dbReference type="InterPro" id="IPR003594">
    <property type="entry name" value="HATPase_dom"/>
</dbReference>
<dbReference type="PRINTS" id="PR00344">
    <property type="entry name" value="BCTRLSENSOR"/>
</dbReference>
<keyword evidence="3 6" id="KW-0597">Phosphoprotein</keyword>
<evidence type="ECO:0000256" key="1">
    <source>
        <dbReference type="ARBA" id="ARBA00000085"/>
    </source>
</evidence>
<dbReference type="InterPro" id="IPR036097">
    <property type="entry name" value="HisK_dim/P_sf"/>
</dbReference>
<dbReference type="EMBL" id="FMWP01000125">
    <property type="protein sequence ID" value="SDA02350.1"/>
    <property type="molecule type" value="Genomic_DNA"/>
</dbReference>
<dbReference type="InterPro" id="IPR035965">
    <property type="entry name" value="PAS-like_dom_sf"/>
</dbReference>
<evidence type="ECO:0000256" key="4">
    <source>
        <dbReference type="ARBA" id="ARBA00022679"/>
    </source>
</evidence>
<dbReference type="InterPro" id="IPR005467">
    <property type="entry name" value="His_kinase_dom"/>
</dbReference>
<gene>
    <name evidence="9" type="ORF">BZ3500_MVSOF-1268-A1-R1_CHR7-3G09652</name>
</gene>
<evidence type="ECO:0000313" key="10">
    <source>
        <dbReference type="Proteomes" id="UP000249723"/>
    </source>
</evidence>
<dbReference type="AlphaFoldDB" id="A0A2X0LBB4"/>
<dbReference type="SMART" id="SM00387">
    <property type="entry name" value="HATPase_c"/>
    <property type="match status" value="1"/>
</dbReference>
<dbReference type="STRING" id="289078.A0A2X0LBB4"/>
<feature type="domain" description="Histidine kinase" evidence="7">
    <location>
        <begin position="365"/>
        <end position="626"/>
    </location>
</feature>
<dbReference type="PROSITE" id="PS50109">
    <property type="entry name" value="HIS_KIN"/>
    <property type="match status" value="1"/>
</dbReference>
<dbReference type="InterPro" id="IPR003661">
    <property type="entry name" value="HisK_dim/P_dom"/>
</dbReference>
<dbReference type="InterPro" id="IPR004358">
    <property type="entry name" value="Sig_transdc_His_kin-like_C"/>
</dbReference>
<dbReference type="Pfam" id="PF00072">
    <property type="entry name" value="Response_reg"/>
    <property type="match status" value="1"/>
</dbReference>
<dbReference type="OrthoDB" id="60033at2759"/>
<protein>
    <recommendedName>
        <fullName evidence="2">histidine kinase</fullName>
        <ecNumber evidence="2">2.7.13.3</ecNumber>
    </recommendedName>
</protein>
<dbReference type="Proteomes" id="UP000249723">
    <property type="component" value="Unassembled WGS sequence"/>
</dbReference>
<sequence>MAVLNDLPIELIDYILESEMPTVAWTIGDSRTDCGGPGSQTAAADTARAAELKSQLPTPHLENEALRDYFGPGTPRSSFLDAIEDASPLQALLEACRGISEGQTARAGGRELPQTPYNKDKRNILTLRLTRTKTFKDRAYASKWRISRHGRLLVLTASNLYGDESSVRNELAAAAYEAPVGLLTMSFDCSVLWVNKEWLKVTGMYGQEDHDRWGERVSGLDFQRGPRVDEFTAEIEPEDIPLVTKYRDQIIAHHQRDSCEFRWLPSGGDDSENWTVSTVAPLCNEDGKPYAMVGSLTNVAKFKVDELHFLRQKEESARAKLVAEQAVVALSVENEALARKAAEDAEERATEAVQEKQATELFLDVASHELRNPISAILQNAELTRSSMDGLYASMLRLEKKNQLPLCFTRKKIEQIEENIEACDAIIQCGHAQERIANDTLGLAQIQLSKYTIASIEFDLIASLRNICRMWKSECKAKGIKLELSLGNSLKRLGSHARVLADPTLRFTAKSAVRKVVLSVEVSGQPPDRGGQIVPPAETEYYIEKQRPVYLFFSVADTGPGMTEEETSRLFEKFMQAFPFTHSTMGGSGLGLWIARNLCELQAGRIEVRSKVGEGSIFRCFITARSIDAGATEAEADGVPIIEGITEAGPNGQVSRIKLDNDPCLPGAEGHPEQTVLPLAGKTILCCEDNQINRTVLRKQLLKAGAERVLLAENGQEGLELLHLHGAKIACIIMDYEMPVMDGLGATRAIRAVEERDKSRKMRIVGLTGNAREAQIKMGLQAGMDDVVTKPYKVPDLMKRISV</sequence>
<dbReference type="SMART" id="SM00448">
    <property type="entry name" value="REC"/>
    <property type="match status" value="1"/>
</dbReference>
<keyword evidence="5" id="KW-0418">Kinase</keyword>
<accession>A0A2X0LBB4</accession>
<dbReference type="CDD" id="cd00082">
    <property type="entry name" value="HisKA"/>
    <property type="match status" value="1"/>
</dbReference>
<dbReference type="SUPFAM" id="SSF55785">
    <property type="entry name" value="PYP-like sensor domain (PAS domain)"/>
    <property type="match status" value="1"/>
</dbReference>
<organism evidence="9 10">
    <name type="scientific">Microbotryum saponariae</name>
    <dbReference type="NCBI Taxonomy" id="289078"/>
    <lineage>
        <taxon>Eukaryota</taxon>
        <taxon>Fungi</taxon>
        <taxon>Dikarya</taxon>
        <taxon>Basidiomycota</taxon>
        <taxon>Pucciniomycotina</taxon>
        <taxon>Microbotryomycetes</taxon>
        <taxon>Microbotryales</taxon>
        <taxon>Microbotryaceae</taxon>
        <taxon>Microbotryum</taxon>
    </lineage>
</organism>
<proteinExistence type="predicted"/>
<dbReference type="Gene3D" id="3.30.565.10">
    <property type="entry name" value="Histidine kinase-like ATPase, C-terminal domain"/>
    <property type="match status" value="1"/>
</dbReference>
<dbReference type="PANTHER" id="PTHR43047:SF71">
    <property type="entry name" value="HISTIDINE KINASE CONTAINING CHEY-HOMOLOGOUS RECEIVER DOMAIN-RELATED"/>
    <property type="match status" value="1"/>
</dbReference>
<evidence type="ECO:0000256" key="2">
    <source>
        <dbReference type="ARBA" id="ARBA00012438"/>
    </source>
</evidence>
<evidence type="ECO:0000256" key="3">
    <source>
        <dbReference type="ARBA" id="ARBA00022553"/>
    </source>
</evidence>
<name>A0A2X0LBB4_9BASI</name>
<evidence type="ECO:0000256" key="5">
    <source>
        <dbReference type="ARBA" id="ARBA00022777"/>
    </source>
</evidence>
<evidence type="ECO:0000313" key="9">
    <source>
        <dbReference type="EMBL" id="SDA02350.1"/>
    </source>
</evidence>
<dbReference type="EC" id="2.7.13.3" evidence="2"/>
<dbReference type="InterPro" id="IPR036890">
    <property type="entry name" value="HATPase_C_sf"/>
</dbReference>
<dbReference type="GO" id="GO:0000155">
    <property type="term" value="F:phosphorelay sensor kinase activity"/>
    <property type="evidence" value="ECO:0007669"/>
    <property type="project" value="InterPro"/>
</dbReference>
<dbReference type="InterPro" id="IPR001789">
    <property type="entry name" value="Sig_transdc_resp-reg_receiver"/>
</dbReference>
<dbReference type="Gene3D" id="3.40.50.2300">
    <property type="match status" value="1"/>
</dbReference>
<dbReference type="PROSITE" id="PS50110">
    <property type="entry name" value="RESPONSE_REGULATORY"/>
    <property type="match status" value="1"/>
</dbReference>
<evidence type="ECO:0000259" key="7">
    <source>
        <dbReference type="PROSITE" id="PS50109"/>
    </source>
</evidence>
<dbReference type="Gene3D" id="3.30.450.20">
    <property type="entry name" value="PAS domain"/>
    <property type="match status" value="1"/>
</dbReference>